<accession>A0AAF5I268</accession>
<proteinExistence type="predicted"/>
<dbReference type="AlphaFoldDB" id="A0AAF5I268"/>
<dbReference type="WBParaSite" id="TCONS_00011371.p1">
    <property type="protein sequence ID" value="TCONS_00011371.p1"/>
    <property type="gene ID" value="XLOC_005709"/>
</dbReference>
<evidence type="ECO:0000313" key="3">
    <source>
        <dbReference type="WBParaSite" id="TCONS_00011371.p1"/>
    </source>
</evidence>
<keyword evidence="2" id="KW-1185">Reference proteome</keyword>
<feature type="transmembrane region" description="Helical" evidence="1">
    <location>
        <begin position="155"/>
        <end position="176"/>
    </location>
</feature>
<reference evidence="3" key="1">
    <citation type="submission" date="2024-02" db="UniProtKB">
        <authorList>
            <consortium name="WormBaseParasite"/>
        </authorList>
    </citation>
    <scope>IDENTIFICATION</scope>
</reference>
<feature type="transmembrane region" description="Helical" evidence="1">
    <location>
        <begin position="129"/>
        <end position="149"/>
    </location>
</feature>
<evidence type="ECO:0000313" key="2">
    <source>
        <dbReference type="Proteomes" id="UP000035681"/>
    </source>
</evidence>
<keyword evidence="1" id="KW-1133">Transmembrane helix</keyword>
<name>A0AAF5I268_STRER</name>
<protein>
    <submittedName>
        <fullName evidence="3">Uncharacterized protein</fullName>
    </submittedName>
</protein>
<keyword evidence="1" id="KW-0812">Transmembrane</keyword>
<keyword evidence="1" id="KW-0472">Membrane</keyword>
<dbReference type="Proteomes" id="UP000035681">
    <property type="component" value="Unplaced"/>
</dbReference>
<organism evidence="2 3">
    <name type="scientific">Strongyloides stercoralis</name>
    <name type="common">Threadworm</name>
    <dbReference type="NCBI Taxonomy" id="6248"/>
    <lineage>
        <taxon>Eukaryota</taxon>
        <taxon>Metazoa</taxon>
        <taxon>Ecdysozoa</taxon>
        <taxon>Nematoda</taxon>
        <taxon>Chromadorea</taxon>
        <taxon>Rhabditida</taxon>
        <taxon>Tylenchina</taxon>
        <taxon>Panagrolaimomorpha</taxon>
        <taxon>Strongyloidoidea</taxon>
        <taxon>Strongyloididae</taxon>
        <taxon>Strongyloides</taxon>
    </lineage>
</organism>
<sequence>EALKEIELKIEKNDTYEIGSKIGLKYFSIFHNNKLESLLPSKMKDYIKLELENYILMNDSLKLLFLSLIKDVSSFEEYLLQLIKYAEILGLQSISVITTFIVNTSDYLTEEEMILSDGELNLDLHRKKITSFSVVFAFSFPCFIFSFGVKFSVGSVSFCLVVNGFSFSFMNSLLTISGMM</sequence>
<evidence type="ECO:0000256" key="1">
    <source>
        <dbReference type="SAM" id="Phobius"/>
    </source>
</evidence>